<dbReference type="InterPro" id="IPR000673">
    <property type="entry name" value="Sig_transdc_resp-reg_Me-estase"/>
</dbReference>
<dbReference type="NCBIfam" id="NF009206">
    <property type="entry name" value="PRK12555.1"/>
    <property type="match status" value="1"/>
</dbReference>
<dbReference type="GO" id="GO:0050568">
    <property type="term" value="F:protein-glutamine glutaminase activity"/>
    <property type="evidence" value="ECO:0007669"/>
    <property type="project" value="UniProtKB-UniRule"/>
</dbReference>
<gene>
    <name evidence="5" type="primary">cheB</name>
    <name evidence="10" type="ORF">SAMN05421753_108170</name>
</gene>
<evidence type="ECO:0000313" key="10">
    <source>
        <dbReference type="EMBL" id="SFI38466.1"/>
    </source>
</evidence>
<dbReference type="InterPro" id="IPR001789">
    <property type="entry name" value="Sig_transdc_resp-reg_receiver"/>
</dbReference>
<feature type="modified residue" description="4-aspartylphosphate" evidence="5 7">
    <location>
        <position position="53"/>
    </location>
</feature>
<accession>A0A1I3HRS0</accession>
<dbReference type="GO" id="GO:0008984">
    <property type="term" value="F:protein-glutamate methylesterase activity"/>
    <property type="evidence" value="ECO:0007669"/>
    <property type="project" value="UniProtKB-UniRule"/>
</dbReference>
<dbReference type="STRING" id="1576369.SAMN05421753_108170"/>
<dbReference type="SUPFAM" id="SSF52738">
    <property type="entry name" value="Methylesterase CheB, C-terminal domain"/>
    <property type="match status" value="1"/>
</dbReference>
<comment type="subcellular location">
    <subcellularLocation>
        <location evidence="5">Cytoplasm</location>
    </subcellularLocation>
</comment>
<dbReference type="NCBIfam" id="NF001965">
    <property type="entry name" value="PRK00742.1"/>
    <property type="match status" value="1"/>
</dbReference>
<evidence type="ECO:0000256" key="3">
    <source>
        <dbReference type="ARBA" id="ARBA00022801"/>
    </source>
</evidence>
<dbReference type="PROSITE" id="PS50122">
    <property type="entry name" value="CHEB"/>
    <property type="match status" value="1"/>
</dbReference>
<evidence type="ECO:0000256" key="1">
    <source>
        <dbReference type="ARBA" id="ARBA00022490"/>
    </source>
</evidence>
<comment type="similarity">
    <text evidence="5">Belongs to the CheB family.</text>
</comment>
<dbReference type="Proteomes" id="UP000199518">
    <property type="component" value="Unassembled WGS sequence"/>
</dbReference>
<dbReference type="Pfam" id="PF01339">
    <property type="entry name" value="CheB_methylest"/>
    <property type="match status" value="1"/>
</dbReference>
<dbReference type="GO" id="GO:0005737">
    <property type="term" value="C:cytoplasm"/>
    <property type="evidence" value="ECO:0007669"/>
    <property type="project" value="UniProtKB-SubCell"/>
</dbReference>
<feature type="domain" description="Response regulatory" evidence="8">
    <location>
        <begin position="2"/>
        <end position="119"/>
    </location>
</feature>
<dbReference type="SMART" id="SM00448">
    <property type="entry name" value="REC"/>
    <property type="match status" value="1"/>
</dbReference>
<dbReference type="InterPro" id="IPR011006">
    <property type="entry name" value="CheY-like_superfamily"/>
</dbReference>
<name>A0A1I3HRS0_9PLAN</name>
<dbReference type="OrthoDB" id="9793421at2"/>
<feature type="active site" evidence="5 6">
    <location>
        <position position="186"/>
    </location>
</feature>
<comment type="PTM">
    <text evidence="5">Phosphorylated by CheA. Phosphorylation of the N-terminal regulatory domain activates the methylesterase activity.</text>
</comment>
<dbReference type="AlphaFoldDB" id="A0A1I3HRS0"/>
<evidence type="ECO:0000256" key="5">
    <source>
        <dbReference type="HAMAP-Rule" id="MF_00099"/>
    </source>
</evidence>
<comment type="catalytic activity">
    <reaction evidence="5">
        <text>L-glutaminyl-[protein] + H2O = L-glutamyl-[protein] + NH4(+)</text>
        <dbReference type="Rhea" id="RHEA:16441"/>
        <dbReference type="Rhea" id="RHEA-COMP:10207"/>
        <dbReference type="Rhea" id="RHEA-COMP:10208"/>
        <dbReference type="ChEBI" id="CHEBI:15377"/>
        <dbReference type="ChEBI" id="CHEBI:28938"/>
        <dbReference type="ChEBI" id="CHEBI:29973"/>
        <dbReference type="ChEBI" id="CHEBI:30011"/>
        <dbReference type="EC" id="3.5.1.44"/>
    </reaction>
</comment>
<evidence type="ECO:0000259" key="9">
    <source>
        <dbReference type="PROSITE" id="PS50122"/>
    </source>
</evidence>
<dbReference type="HAMAP" id="MF_00099">
    <property type="entry name" value="CheB_chemtxs"/>
    <property type="match status" value="1"/>
</dbReference>
<dbReference type="CDD" id="cd16432">
    <property type="entry name" value="CheB_Rec"/>
    <property type="match status" value="1"/>
</dbReference>
<sequence>MRVGIANDLRTATEILRRIVTQVGGHTVVWTAEDGQRAVELCSSDPPDVVLMDLMMPVMDGVEATRRIMDRSPCPVLIVTSDVSRNFQMVCEAMGHGAYDAVCLPRLTVTSLEEVGCDLLERMRRAGRAKRHLQAGGIEVIPPAAGGLRNSEDSAIIKGIQLPSFNSPPPPTNSARSFPILAIGSSTGGPQALEEILSRLPANFPASIVIAQHISPAFTDSLAEWLSQHSKIKVRTIRTGDVPLPGVAHLAATSDHLVLRKDGTFGYTPDPLDAHYRPSVNSLFFSLRAHWPRPGTAVVLTGIGSDGAQGLLALREAGWLTIAQDQASSVVYGMPQAAAQINAAVRILPVQEMADFLIHQIQFLKPVGHRPA</sequence>
<reference evidence="11" key="1">
    <citation type="submission" date="2016-10" db="EMBL/GenBank/DDBJ databases">
        <authorList>
            <person name="Varghese N."/>
            <person name="Submissions S."/>
        </authorList>
    </citation>
    <scope>NUCLEOTIDE SEQUENCE [LARGE SCALE GENOMIC DNA]</scope>
    <source>
        <strain evidence="11">DSM 26348</strain>
    </source>
</reference>
<protein>
    <recommendedName>
        <fullName evidence="5">Protein-glutamate methylesterase/protein-glutamine glutaminase</fullName>
        <ecNumber evidence="5">3.1.1.61</ecNumber>
        <ecNumber evidence="5">3.5.1.44</ecNumber>
    </recommendedName>
</protein>
<evidence type="ECO:0000256" key="4">
    <source>
        <dbReference type="ARBA" id="ARBA00048267"/>
    </source>
</evidence>
<dbReference type="PANTHER" id="PTHR42872:SF6">
    <property type="entry name" value="PROTEIN-GLUTAMATE METHYLESTERASE_PROTEIN-GLUTAMINE GLUTAMINASE"/>
    <property type="match status" value="1"/>
</dbReference>
<dbReference type="EMBL" id="FOQD01000008">
    <property type="protein sequence ID" value="SFI38466.1"/>
    <property type="molecule type" value="Genomic_DNA"/>
</dbReference>
<dbReference type="PROSITE" id="PS50110">
    <property type="entry name" value="RESPONSE_REGULATORY"/>
    <property type="match status" value="1"/>
</dbReference>
<dbReference type="PIRSF" id="PIRSF000876">
    <property type="entry name" value="RR_chemtxs_CheB"/>
    <property type="match status" value="1"/>
</dbReference>
<evidence type="ECO:0000256" key="6">
    <source>
        <dbReference type="PROSITE-ProRule" id="PRU00050"/>
    </source>
</evidence>
<dbReference type="CDD" id="cd17541">
    <property type="entry name" value="REC_CheB-like"/>
    <property type="match status" value="1"/>
</dbReference>
<keyword evidence="5 7" id="KW-0597">Phosphoprotein</keyword>
<keyword evidence="11" id="KW-1185">Reference proteome</keyword>
<comment type="domain">
    <text evidence="5">Contains a C-terminal catalytic domain, and an N-terminal region which modulates catalytic activity.</text>
</comment>
<dbReference type="InterPro" id="IPR008248">
    <property type="entry name" value="CheB-like"/>
</dbReference>
<feature type="active site" evidence="5 6">
    <location>
        <position position="213"/>
    </location>
</feature>
<keyword evidence="1 5" id="KW-0963">Cytoplasm</keyword>
<dbReference type="Gene3D" id="3.40.50.2300">
    <property type="match status" value="1"/>
</dbReference>
<dbReference type="EC" id="3.1.1.61" evidence="5"/>
<evidence type="ECO:0000313" key="11">
    <source>
        <dbReference type="Proteomes" id="UP000199518"/>
    </source>
</evidence>
<dbReference type="SUPFAM" id="SSF52172">
    <property type="entry name" value="CheY-like"/>
    <property type="match status" value="1"/>
</dbReference>
<dbReference type="Gene3D" id="3.40.50.180">
    <property type="entry name" value="Methylesterase CheB, C-terminal domain"/>
    <property type="match status" value="1"/>
</dbReference>
<evidence type="ECO:0000256" key="7">
    <source>
        <dbReference type="PROSITE-ProRule" id="PRU00169"/>
    </source>
</evidence>
<dbReference type="Pfam" id="PF00072">
    <property type="entry name" value="Response_reg"/>
    <property type="match status" value="1"/>
</dbReference>
<feature type="domain" description="CheB-type methylesterase" evidence="9">
    <location>
        <begin position="171"/>
        <end position="364"/>
    </location>
</feature>
<comment type="function">
    <text evidence="5">Involved in chemotaxis. Part of a chemotaxis signal transduction system that modulates chemotaxis in response to various stimuli. Catalyzes the demethylation of specific methylglutamate residues introduced into the chemoreceptors (methyl-accepting chemotaxis proteins or MCP) by CheR. Also mediates the irreversible deamidation of specific glutamine residues to glutamic acid.</text>
</comment>
<dbReference type="PANTHER" id="PTHR42872">
    <property type="entry name" value="PROTEIN-GLUTAMATE METHYLESTERASE/PROTEIN-GLUTAMINE GLUTAMINASE"/>
    <property type="match status" value="1"/>
</dbReference>
<feature type="active site" evidence="5 6">
    <location>
        <position position="306"/>
    </location>
</feature>
<organism evidence="10 11">
    <name type="scientific">Planctomicrobium piriforme</name>
    <dbReference type="NCBI Taxonomy" id="1576369"/>
    <lineage>
        <taxon>Bacteria</taxon>
        <taxon>Pseudomonadati</taxon>
        <taxon>Planctomycetota</taxon>
        <taxon>Planctomycetia</taxon>
        <taxon>Planctomycetales</taxon>
        <taxon>Planctomycetaceae</taxon>
        <taxon>Planctomicrobium</taxon>
    </lineage>
</organism>
<keyword evidence="3 5" id="KW-0378">Hydrolase</keyword>
<evidence type="ECO:0000256" key="2">
    <source>
        <dbReference type="ARBA" id="ARBA00022500"/>
    </source>
</evidence>
<proteinExistence type="inferred from homology"/>
<dbReference type="GO" id="GO:0000156">
    <property type="term" value="F:phosphorelay response regulator activity"/>
    <property type="evidence" value="ECO:0007669"/>
    <property type="project" value="InterPro"/>
</dbReference>
<dbReference type="InterPro" id="IPR035909">
    <property type="entry name" value="CheB_C"/>
</dbReference>
<evidence type="ECO:0000259" key="8">
    <source>
        <dbReference type="PROSITE" id="PS50110"/>
    </source>
</evidence>
<comment type="catalytic activity">
    <reaction evidence="4 5">
        <text>[protein]-L-glutamate 5-O-methyl ester + H2O = L-glutamyl-[protein] + methanol + H(+)</text>
        <dbReference type="Rhea" id="RHEA:23236"/>
        <dbReference type="Rhea" id="RHEA-COMP:10208"/>
        <dbReference type="Rhea" id="RHEA-COMP:10311"/>
        <dbReference type="ChEBI" id="CHEBI:15377"/>
        <dbReference type="ChEBI" id="CHEBI:15378"/>
        <dbReference type="ChEBI" id="CHEBI:17790"/>
        <dbReference type="ChEBI" id="CHEBI:29973"/>
        <dbReference type="ChEBI" id="CHEBI:82795"/>
        <dbReference type="EC" id="3.1.1.61"/>
    </reaction>
</comment>
<keyword evidence="2 5" id="KW-0145">Chemotaxis</keyword>
<dbReference type="GO" id="GO:0006935">
    <property type="term" value="P:chemotaxis"/>
    <property type="evidence" value="ECO:0007669"/>
    <property type="project" value="UniProtKB-UniRule"/>
</dbReference>
<dbReference type="RefSeq" id="WP_092050486.1">
    <property type="nucleotide sequence ID" value="NZ_FOQD01000008.1"/>
</dbReference>
<dbReference type="EC" id="3.5.1.44" evidence="5"/>